<gene>
    <name evidence="2" type="ORF">ELLFYP34_01156</name>
</gene>
<reference evidence="2" key="1">
    <citation type="submission" date="2019-11" db="EMBL/GenBank/DDBJ databases">
        <authorList>
            <person name="Feng L."/>
        </authorList>
    </citation>
    <scope>NUCLEOTIDE SEQUENCE</scope>
    <source>
        <strain evidence="2">ElimosumLFYP34</strain>
    </source>
</reference>
<keyword evidence="1" id="KW-1133">Transmembrane helix</keyword>
<dbReference type="AlphaFoldDB" id="A0A6N3HFK8"/>
<evidence type="ECO:0000256" key="1">
    <source>
        <dbReference type="SAM" id="Phobius"/>
    </source>
</evidence>
<feature type="transmembrane region" description="Helical" evidence="1">
    <location>
        <begin position="22"/>
        <end position="43"/>
    </location>
</feature>
<dbReference type="EMBL" id="CACRTR010000023">
    <property type="protein sequence ID" value="VYU74609.1"/>
    <property type="molecule type" value="Genomic_DNA"/>
</dbReference>
<organism evidence="2">
    <name type="scientific">Eubacterium limosum</name>
    <dbReference type="NCBI Taxonomy" id="1736"/>
    <lineage>
        <taxon>Bacteria</taxon>
        <taxon>Bacillati</taxon>
        <taxon>Bacillota</taxon>
        <taxon>Clostridia</taxon>
        <taxon>Eubacteriales</taxon>
        <taxon>Eubacteriaceae</taxon>
        <taxon>Eubacterium</taxon>
    </lineage>
</organism>
<sequence length="230" mass="26754">MMKAFLLQMELSLINDYVMHDIINALIPLVMFMILPITMIGIYRYMVRQMEEDTSDTSYENGNTDKYKASKNQLYLRKKILSTISLLKERDAKDSMIPLLVSILNTSKKIEQFIFEHPDRIDSLRRYSNYYLPMLIKILDKFIDSLKYARENSAFRDEVQSALEDTHRAFLMIIDNLSKNMEMEGSCEIKAYKFVLEMDGVKGDFFTYDPNSDNKGHKSEGDLVGGDKSD</sequence>
<keyword evidence="1" id="KW-0472">Membrane</keyword>
<protein>
    <recommendedName>
        <fullName evidence="3">5-bromo-4-chloroindolyl phosphate hydrolysis protein</fullName>
    </recommendedName>
</protein>
<evidence type="ECO:0008006" key="3">
    <source>
        <dbReference type="Google" id="ProtNLM"/>
    </source>
</evidence>
<keyword evidence="1" id="KW-0812">Transmembrane</keyword>
<name>A0A6N3HFK8_EUBLI</name>
<accession>A0A6N3HFK8</accession>
<evidence type="ECO:0000313" key="2">
    <source>
        <dbReference type="EMBL" id="VYU74609.1"/>
    </source>
</evidence>
<proteinExistence type="predicted"/>